<dbReference type="EMBL" id="BPVZ01000190">
    <property type="protein sequence ID" value="GKV45105.1"/>
    <property type="molecule type" value="Genomic_DNA"/>
</dbReference>
<dbReference type="Gene3D" id="2.40.70.10">
    <property type="entry name" value="Acid Proteases"/>
    <property type="match status" value="2"/>
</dbReference>
<reference evidence="3 4" key="1">
    <citation type="journal article" date="2021" name="Commun. Biol.">
        <title>The genome of Shorea leprosula (Dipterocarpaceae) highlights the ecological relevance of drought in aseasonal tropical rainforests.</title>
        <authorList>
            <person name="Ng K.K.S."/>
            <person name="Kobayashi M.J."/>
            <person name="Fawcett J.A."/>
            <person name="Hatakeyama M."/>
            <person name="Paape T."/>
            <person name="Ng C.H."/>
            <person name="Ang C.C."/>
            <person name="Tnah L.H."/>
            <person name="Lee C.T."/>
            <person name="Nishiyama T."/>
            <person name="Sese J."/>
            <person name="O'Brien M.J."/>
            <person name="Copetti D."/>
            <person name="Mohd Noor M.I."/>
            <person name="Ong R.C."/>
            <person name="Putra M."/>
            <person name="Sireger I.Z."/>
            <person name="Indrioko S."/>
            <person name="Kosugi Y."/>
            <person name="Izuno A."/>
            <person name="Isagi Y."/>
            <person name="Lee S.L."/>
            <person name="Shimizu K.K."/>
        </authorList>
    </citation>
    <scope>NUCLEOTIDE SEQUENCE [LARGE SCALE GENOMIC DNA]</scope>
    <source>
        <strain evidence="3">214</strain>
    </source>
</reference>
<dbReference type="SUPFAM" id="SSF50630">
    <property type="entry name" value="Acid proteases"/>
    <property type="match status" value="1"/>
</dbReference>
<dbReference type="InterPro" id="IPR001461">
    <property type="entry name" value="Aspartic_peptidase_A1"/>
</dbReference>
<dbReference type="InterPro" id="IPR032861">
    <property type="entry name" value="TAXi_N"/>
</dbReference>
<name>A0AAV5M6E7_9ROSI</name>
<comment type="similarity">
    <text evidence="1">Belongs to the peptidase A1 family.</text>
</comment>
<evidence type="ECO:0000259" key="2">
    <source>
        <dbReference type="PROSITE" id="PS51767"/>
    </source>
</evidence>
<dbReference type="PANTHER" id="PTHR13683:SF232">
    <property type="entry name" value="OS09G0542100 PROTEIN"/>
    <property type="match status" value="1"/>
</dbReference>
<gene>
    <name evidence="3" type="ORF">SLEP1_g52226</name>
</gene>
<comment type="caution">
    <text evidence="3">The sequence shown here is derived from an EMBL/GenBank/DDBJ whole genome shotgun (WGS) entry which is preliminary data.</text>
</comment>
<dbReference type="InterPro" id="IPR032799">
    <property type="entry name" value="TAXi_C"/>
</dbReference>
<proteinExistence type="inferred from homology"/>
<dbReference type="Pfam" id="PF14543">
    <property type="entry name" value="TAXi_N"/>
    <property type="match status" value="1"/>
</dbReference>
<dbReference type="GO" id="GO:0006508">
    <property type="term" value="P:proteolysis"/>
    <property type="evidence" value="ECO:0007669"/>
    <property type="project" value="InterPro"/>
</dbReference>
<dbReference type="Proteomes" id="UP001054252">
    <property type="component" value="Unassembled WGS sequence"/>
</dbReference>
<organism evidence="3 4">
    <name type="scientific">Rubroshorea leprosula</name>
    <dbReference type="NCBI Taxonomy" id="152421"/>
    <lineage>
        <taxon>Eukaryota</taxon>
        <taxon>Viridiplantae</taxon>
        <taxon>Streptophyta</taxon>
        <taxon>Embryophyta</taxon>
        <taxon>Tracheophyta</taxon>
        <taxon>Spermatophyta</taxon>
        <taxon>Magnoliopsida</taxon>
        <taxon>eudicotyledons</taxon>
        <taxon>Gunneridae</taxon>
        <taxon>Pentapetalae</taxon>
        <taxon>rosids</taxon>
        <taxon>malvids</taxon>
        <taxon>Malvales</taxon>
        <taxon>Dipterocarpaceae</taxon>
        <taxon>Rubroshorea</taxon>
    </lineage>
</organism>
<dbReference type="PROSITE" id="PS00141">
    <property type="entry name" value="ASP_PROTEASE"/>
    <property type="match status" value="1"/>
</dbReference>
<evidence type="ECO:0000256" key="1">
    <source>
        <dbReference type="ARBA" id="ARBA00007447"/>
    </source>
</evidence>
<dbReference type="InterPro" id="IPR021109">
    <property type="entry name" value="Peptidase_aspartic_dom_sf"/>
</dbReference>
<evidence type="ECO:0000313" key="3">
    <source>
        <dbReference type="EMBL" id="GKV45105.1"/>
    </source>
</evidence>
<dbReference type="Pfam" id="PF14541">
    <property type="entry name" value="TAXi_C"/>
    <property type="match status" value="1"/>
</dbReference>
<keyword evidence="4" id="KW-1185">Reference proteome</keyword>
<protein>
    <recommendedName>
        <fullName evidence="2">Peptidase A1 domain-containing protein</fullName>
    </recommendedName>
</protein>
<dbReference type="AlphaFoldDB" id="A0AAV5M6E7"/>
<dbReference type="PROSITE" id="PS51767">
    <property type="entry name" value="PEPTIDASE_A1"/>
    <property type="match status" value="1"/>
</dbReference>
<feature type="domain" description="Peptidase A1" evidence="2">
    <location>
        <begin position="94"/>
        <end position="455"/>
    </location>
</feature>
<accession>A0AAV5M6E7</accession>
<dbReference type="InterPro" id="IPR001969">
    <property type="entry name" value="Aspartic_peptidase_AS"/>
</dbReference>
<dbReference type="FunFam" id="2.40.70.10:FF:000012">
    <property type="entry name" value="Aspartyl protease family protein 1"/>
    <property type="match status" value="1"/>
</dbReference>
<dbReference type="InterPro" id="IPR033121">
    <property type="entry name" value="PEPTIDASE_A1"/>
</dbReference>
<dbReference type="PANTHER" id="PTHR13683">
    <property type="entry name" value="ASPARTYL PROTEASES"/>
    <property type="match status" value="1"/>
</dbReference>
<evidence type="ECO:0000313" key="4">
    <source>
        <dbReference type="Proteomes" id="UP001054252"/>
    </source>
</evidence>
<dbReference type="GO" id="GO:0004190">
    <property type="term" value="F:aspartic-type endopeptidase activity"/>
    <property type="evidence" value="ECO:0007669"/>
    <property type="project" value="InterPro"/>
</dbReference>
<sequence>MVFLFPIWLFSFELCHDRIFTFEMHHRFSEPVKSWSKSTRRLPHLPVEGTFEYHAVLAHRDRLFGGRILADFKGPFAFSDGNSTYRISSLGFLHYTTVQLGTPGVKFMVTLDTGSDLFWVPLVVVGTLNKANLLWQDFELNVYNPRGSSTSRRVPCISSLCAHRNCCLGTFSNCPYEVSYISAQIATSGILVEAVLHLRIEDSHQESVKAYVTFGCGQAQSGSFLDVAAPNGLFGLGMEKISVPSILSQEGLTADSFSMCFGHDGIGRISFGDKGSPDKNETPFNLNPSCPTYNISATQIRVGTALIDSEFTALWCSCWGMHPAYHFGHIALGAWVYCFFVPWGEASPGVEPKVSFKRLSQACDKQHSPDSRIPFEYCYDMSPDTNASLTPSMSLTMKGGGLFAIYDPIIVISTKSQLVYCLAIIKSTEMNIIGQNFLTGHRVVFDREKLVLGGKKFDCKHCFASYAYFSSMLSYDGLNNL</sequence>